<name>A0A4W5QNX5_9TELE</name>
<reference evidence="10" key="2">
    <citation type="submission" date="2025-08" db="UniProtKB">
        <authorList>
            <consortium name="Ensembl"/>
        </authorList>
    </citation>
    <scope>IDENTIFICATION</scope>
</reference>
<dbReference type="Ensembl" id="ENSHHUT00000081948.1">
    <property type="protein sequence ID" value="ENSHHUP00000079391.1"/>
    <property type="gene ID" value="ENSHHUG00000046274.1"/>
</dbReference>
<dbReference type="InterPro" id="IPR052056">
    <property type="entry name" value="Mono-ARTD/PARP"/>
</dbReference>
<evidence type="ECO:0000313" key="11">
    <source>
        <dbReference type="Proteomes" id="UP000314982"/>
    </source>
</evidence>
<dbReference type="InterPro" id="IPR057048">
    <property type="entry name" value="PARP14_KH_6"/>
</dbReference>
<feature type="domain" description="Macro" evidence="9">
    <location>
        <begin position="729"/>
        <end position="925"/>
    </location>
</feature>
<dbReference type="GO" id="GO:0010629">
    <property type="term" value="P:negative regulation of gene expression"/>
    <property type="evidence" value="ECO:0007669"/>
    <property type="project" value="TreeGrafter"/>
</dbReference>
<dbReference type="PANTHER" id="PTHR14453:SF89">
    <property type="entry name" value="PROTEIN MONO-ADP-RIBOSYLTRANSFERASE PARP14"/>
    <property type="match status" value="1"/>
</dbReference>
<dbReference type="Pfam" id="PF00644">
    <property type="entry name" value="PARP"/>
    <property type="match status" value="1"/>
</dbReference>
<dbReference type="Pfam" id="PF23253">
    <property type="entry name" value="KH_PARP14_6"/>
    <property type="match status" value="1"/>
</dbReference>
<keyword evidence="2 7" id="KW-0328">Glycosyltransferase</keyword>
<dbReference type="CDD" id="cd01439">
    <property type="entry name" value="TCCD_inducible_PARP_like"/>
    <property type="match status" value="1"/>
</dbReference>
<feature type="domain" description="Macro" evidence="9">
    <location>
        <begin position="926"/>
        <end position="1097"/>
    </location>
</feature>
<dbReference type="Pfam" id="PF23252">
    <property type="entry name" value="KH_PARP14_5"/>
    <property type="match status" value="1"/>
</dbReference>
<evidence type="ECO:0000256" key="3">
    <source>
        <dbReference type="ARBA" id="ARBA00022679"/>
    </source>
</evidence>
<evidence type="ECO:0000256" key="1">
    <source>
        <dbReference type="ARBA" id="ARBA00004123"/>
    </source>
</evidence>
<keyword evidence="3 7" id="KW-0808">Transferase</keyword>
<dbReference type="PROSITE" id="PS51154">
    <property type="entry name" value="MACRO"/>
    <property type="match status" value="2"/>
</dbReference>
<protein>
    <recommendedName>
        <fullName evidence="7">Poly [ADP-ribose] polymerase</fullName>
        <shortName evidence="7">PARP</shortName>
        <ecNumber evidence="7">2.4.2.-</ecNumber>
    </recommendedName>
</protein>
<dbReference type="FunFam" id="3.90.228.10:FF:000008">
    <property type="entry name" value="Poly [ADP-ribose] polymerase"/>
    <property type="match status" value="1"/>
</dbReference>
<dbReference type="Pfam" id="PF23245">
    <property type="entry name" value="RRM_PARP14_2"/>
    <property type="match status" value="1"/>
</dbReference>
<dbReference type="Gene3D" id="3.40.220.10">
    <property type="entry name" value="Leucine Aminopeptidase, subunit E, domain 1"/>
    <property type="match status" value="2"/>
</dbReference>
<dbReference type="InterPro" id="IPR057044">
    <property type="entry name" value="PARP14_KH_1"/>
</dbReference>
<keyword evidence="5" id="KW-0539">Nucleus</keyword>
<evidence type="ECO:0000259" key="9">
    <source>
        <dbReference type="PROSITE" id="PS51154"/>
    </source>
</evidence>
<dbReference type="SUPFAM" id="SSF52949">
    <property type="entry name" value="Macro domain-like"/>
    <property type="match status" value="2"/>
</dbReference>
<keyword evidence="4 7" id="KW-0520">NAD</keyword>
<dbReference type="SMART" id="SM00506">
    <property type="entry name" value="A1pp"/>
    <property type="match status" value="2"/>
</dbReference>
<feature type="domain" description="PARP catalytic" evidence="8">
    <location>
        <begin position="1240"/>
        <end position="1473"/>
    </location>
</feature>
<sequence>MPPLNNYYIRQSFLPLHLQKSICSFSAATGPKDLLQGGNTALPVIQEEMVSVSAPTDEEEQGSTSALLENIQESMDQELLEMLVENVLKDSPSASENFSLEILPDTCLAVVTFQNAKGKQIKKLTAYTVLSEIFRPLHFFQMLLLYCLILKLIKYFFPSSIYTQYPIMTKRKQDQSAIITFQDPKAVDRILKQQHKEMKVFPFYESLGMALYGKDRPTLKLPAAFTENIDQAIWRYLSEKQGVAETIHKNMADHFCKIDFQQPTVQLSPLPSLLQQKDVEAKHINKWKTTAKALFIQALSKFKSLELQIQANAWEAYEGAIHKEMSGEPVVAVPDKPRGIVKVVGLEEDVDRLKQTLNGIMDRIANSIEREKTGITEEFPLPPSTYHILLQDGLQDKIAGEFPELKMTYNHQNQSVILFGLTQEVLGANKKFMEGGMAMKRRMVQLDSYVFEFLQKSNEEDEEQLTSSLFTSQGINAALELEGKGVQLLAVSEEVLSKAENQLDTLLISQYIDVEDSNVLTMSEWQDIVIDLEKAFNTPSKEFIIRTPGVYPSLQVVISGYKQIVDSVRNKLDDYLCQNAPVDETLQVKSKAIVKFIEERNKHAWSDKVKDTVKVSFKDKAICLRGIRVNVKDCMDLFQNLISSTSFDMLRVSKPGGKKFFQEKESMCVEEVLRQTGCVVHLVEKDDQTVQAMEDTDQKGFGSHGKCLQQHNHPAFSTQNQHRRIQSRDGSDRVQTKEGLTIILMKGNIQDATTQVVVNTVGLDLLLHSGAVSNAILKAAGPRLQDLINEQGTAVSAAEGAVIITDGCNLKSKLVFHTIAPKWDQGKGAAQKLLSGIVEECLGAAEQQRIVSMTFPAIGTGNLGFPKDLVASLMLDQVLKFSSKKKHKHLKDVVFILHPGDPDTIQVWKAEKHLDFYSQLLGSSSSSPMYEIKMAGVVVQAVTGDITKETTDVIVNSSNSSFSLKSEIIDLLSFLQFNLQCIFSGSQPNEGMIMTKPGNLQCKKIIHLVIQTDTKKIQQSVEGALKMCSKNNFTSISLPAIGTGQGNIQPSEVADAMLDAVVEVVGKKSQNSLKLVRMVIFQPAMLTDFHTSMLKKEGTDIPEKEGFLQKMIYFLTGGKVDNAQQNEVIKSQDMDPAYFHICGVSQAHVDNAKRVIEDLIVKEQVSIVIDDKALFNLSELDLKHIYDMQTTMDVGMSLHKSSQEEAKLTIEGLSKDVLKAYNEVHKMIKNVWAEETFKDFPQHWDDMPANTLCQLFPTQPDTQEHIDVLKLFEDTCKKNVRKVSLPFFSIVLNVYLFTVQLSYRYHCLASQLMCNARLFFTQIERIQNRSLWGGFQIKKKEMEVRNGHQNNERKLFHGACHTSIDKINHLGFNRSYAGKNAALYGDGTYFAVNANYSASDTYSKPDAQGQKYMYQCRVLTGDFTTGKQGMKVPPPKITPNSQHYDSVTDVSPPSMFIIFHDSQAYPEYLITFK</sequence>
<evidence type="ECO:0000256" key="2">
    <source>
        <dbReference type="ARBA" id="ARBA00022676"/>
    </source>
</evidence>
<dbReference type="Proteomes" id="UP000314982">
    <property type="component" value="Unassembled WGS sequence"/>
</dbReference>
<dbReference type="SUPFAM" id="SSF56399">
    <property type="entry name" value="ADP-ribosylation"/>
    <property type="match status" value="1"/>
</dbReference>
<evidence type="ECO:0000256" key="4">
    <source>
        <dbReference type="ARBA" id="ARBA00023027"/>
    </source>
</evidence>
<organism evidence="10 11">
    <name type="scientific">Hucho hucho</name>
    <name type="common">huchen</name>
    <dbReference type="NCBI Taxonomy" id="62062"/>
    <lineage>
        <taxon>Eukaryota</taxon>
        <taxon>Metazoa</taxon>
        <taxon>Chordata</taxon>
        <taxon>Craniata</taxon>
        <taxon>Vertebrata</taxon>
        <taxon>Euteleostomi</taxon>
        <taxon>Actinopterygii</taxon>
        <taxon>Neopterygii</taxon>
        <taxon>Teleostei</taxon>
        <taxon>Protacanthopterygii</taxon>
        <taxon>Salmoniformes</taxon>
        <taxon>Salmonidae</taxon>
        <taxon>Salmoninae</taxon>
        <taxon>Hucho</taxon>
    </lineage>
</organism>
<dbReference type="GO" id="GO:0005634">
    <property type="term" value="C:nucleus"/>
    <property type="evidence" value="ECO:0007669"/>
    <property type="project" value="UniProtKB-SubCell"/>
</dbReference>
<evidence type="ECO:0000256" key="5">
    <source>
        <dbReference type="ARBA" id="ARBA00023242"/>
    </source>
</evidence>
<dbReference type="STRING" id="62062.ENSHHUP00000079391"/>
<dbReference type="InterPro" id="IPR043472">
    <property type="entry name" value="Macro_dom-like"/>
</dbReference>
<dbReference type="GO" id="GO:1990404">
    <property type="term" value="F:NAD+-protein mono-ADP-ribosyltransferase activity"/>
    <property type="evidence" value="ECO:0007669"/>
    <property type="project" value="TreeGrafter"/>
</dbReference>
<dbReference type="InterPro" id="IPR057050">
    <property type="entry name" value="RRM_PARP14_2"/>
</dbReference>
<dbReference type="Pfam" id="PF23251">
    <property type="entry name" value="KH_PARP14_4"/>
    <property type="match status" value="1"/>
</dbReference>
<evidence type="ECO:0000256" key="6">
    <source>
        <dbReference type="ARBA" id="ARBA00024347"/>
    </source>
</evidence>
<dbReference type="InterPro" id="IPR057047">
    <property type="entry name" value="PARP14_KH_5"/>
</dbReference>
<dbReference type="GO" id="GO:0005737">
    <property type="term" value="C:cytoplasm"/>
    <property type="evidence" value="ECO:0007669"/>
    <property type="project" value="TreeGrafter"/>
</dbReference>
<dbReference type="InterPro" id="IPR057043">
    <property type="entry name" value="PARP14_KH_2"/>
</dbReference>
<dbReference type="PROSITE" id="PS51059">
    <property type="entry name" value="PARP_CATALYTIC"/>
    <property type="match status" value="1"/>
</dbReference>
<comment type="subcellular location">
    <subcellularLocation>
        <location evidence="1">Nucleus</location>
    </subcellularLocation>
</comment>
<dbReference type="Pfam" id="PF23249">
    <property type="entry name" value="KH_PARP14_3"/>
    <property type="match status" value="1"/>
</dbReference>
<accession>A0A4W5QNX5</accession>
<reference evidence="10" key="3">
    <citation type="submission" date="2025-09" db="UniProtKB">
        <authorList>
            <consortium name="Ensembl"/>
        </authorList>
    </citation>
    <scope>IDENTIFICATION</scope>
</reference>
<keyword evidence="11" id="KW-1185">Reference proteome</keyword>
<evidence type="ECO:0000256" key="7">
    <source>
        <dbReference type="RuleBase" id="RU362114"/>
    </source>
</evidence>
<dbReference type="Gene3D" id="3.90.228.10">
    <property type="match status" value="1"/>
</dbReference>
<dbReference type="GeneTree" id="ENSGT00940000154311"/>
<dbReference type="PANTHER" id="PTHR14453">
    <property type="entry name" value="PARP/ZINC FINGER CCCH TYPE DOMAIN CONTAINING PROTEIN"/>
    <property type="match status" value="1"/>
</dbReference>
<dbReference type="Pfam" id="PF23084">
    <property type="entry name" value="KH_PARP14_1"/>
    <property type="match status" value="1"/>
</dbReference>
<proteinExistence type="inferred from homology"/>
<dbReference type="InterPro" id="IPR002589">
    <property type="entry name" value="Macro_dom"/>
</dbReference>
<dbReference type="Pfam" id="PF23248">
    <property type="entry name" value="KH_PARP14_2"/>
    <property type="match status" value="1"/>
</dbReference>
<evidence type="ECO:0000313" key="10">
    <source>
        <dbReference type="Ensembl" id="ENSHHUP00000079391.1"/>
    </source>
</evidence>
<dbReference type="Pfam" id="PF01661">
    <property type="entry name" value="Macro"/>
    <property type="match status" value="2"/>
</dbReference>
<reference evidence="11" key="1">
    <citation type="submission" date="2018-06" db="EMBL/GenBank/DDBJ databases">
        <title>Genome assembly of Danube salmon.</title>
        <authorList>
            <person name="Macqueen D.J."/>
            <person name="Gundappa M.K."/>
        </authorList>
    </citation>
    <scope>NUCLEOTIDE SEQUENCE [LARGE SCALE GENOMIC DNA]</scope>
</reference>
<dbReference type="GO" id="GO:0003714">
    <property type="term" value="F:transcription corepressor activity"/>
    <property type="evidence" value="ECO:0007669"/>
    <property type="project" value="TreeGrafter"/>
</dbReference>
<evidence type="ECO:0000259" key="8">
    <source>
        <dbReference type="PROSITE" id="PS51059"/>
    </source>
</evidence>
<dbReference type="InterPro" id="IPR012317">
    <property type="entry name" value="Poly(ADP-ribose)pol_cat_dom"/>
</dbReference>
<dbReference type="Pfam" id="PF23085">
    <property type="entry name" value="RRM_PARP14_3"/>
    <property type="match status" value="1"/>
</dbReference>
<dbReference type="InterPro" id="IPR057045">
    <property type="entry name" value="PARP14_KH_3"/>
</dbReference>
<comment type="similarity">
    <text evidence="6">Belongs to the ARTD/PARP family.</text>
</comment>
<dbReference type="InterPro" id="IPR057049">
    <property type="entry name" value="PARP14_KH_8"/>
</dbReference>
<dbReference type="EC" id="2.4.2.-" evidence="7"/>
<dbReference type="InterPro" id="IPR057046">
    <property type="entry name" value="PARP14_KH_4"/>
</dbReference>
<dbReference type="GO" id="GO:0003950">
    <property type="term" value="F:NAD+ poly-ADP-ribosyltransferase activity"/>
    <property type="evidence" value="ECO:0007669"/>
    <property type="project" value="UniProtKB-UniRule"/>
</dbReference>
<dbReference type="Pfam" id="PF23254">
    <property type="entry name" value="KH_PARP14_8"/>
    <property type="match status" value="1"/>
</dbReference>
<dbReference type="GO" id="GO:0070212">
    <property type="term" value="P:protein poly-ADP-ribosylation"/>
    <property type="evidence" value="ECO:0007669"/>
    <property type="project" value="TreeGrafter"/>
</dbReference>